<reference evidence="2" key="1">
    <citation type="submission" date="2020-09" db="EMBL/GenBank/DDBJ databases">
        <authorList>
            <person name="Kim M.K."/>
        </authorList>
    </citation>
    <scope>NUCLEOTIDE SEQUENCE</scope>
    <source>
        <strain evidence="2">BT702</strain>
    </source>
</reference>
<keyword evidence="1" id="KW-1133">Transmembrane helix</keyword>
<keyword evidence="1" id="KW-0472">Membrane</keyword>
<dbReference type="InterPro" id="IPR032531">
    <property type="entry name" value="DUF4956"/>
</dbReference>
<dbReference type="RefSeq" id="WP_190888889.1">
    <property type="nucleotide sequence ID" value="NZ_JACWZY010000019.1"/>
</dbReference>
<gene>
    <name evidence="2" type="ORF">IC229_20510</name>
</gene>
<dbReference type="Pfam" id="PF16316">
    <property type="entry name" value="DUF4956"/>
    <property type="match status" value="1"/>
</dbReference>
<proteinExistence type="predicted"/>
<evidence type="ECO:0000256" key="1">
    <source>
        <dbReference type="SAM" id="Phobius"/>
    </source>
</evidence>
<evidence type="ECO:0000313" key="2">
    <source>
        <dbReference type="EMBL" id="MBD2703041.1"/>
    </source>
</evidence>
<dbReference type="AlphaFoldDB" id="A0A926Y4E5"/>
<dbReference type="Proteomes" id="UP000598820">
    <property type="component" value="Unassembled WGS sequence"/>
</dbReference>
<feature type="transmembrane region" description="Helical" evidence="1">
    <location>
        <begin position="26"/>
        <end position="45"/>
    </location>
</feature>
<evidence type="ECO:0000313" key="3">
    <source>
        <dbReference type="Proteomes" id="UP000598820"/>
    </source>
</evidence>
<comment type="caution">
    <text evidence="2">The sequence shown here is derived from an EMBL/GenBank/DDBJ whole genome shotgun (WGS) entry which is preliminary data.</text>
</comment>
<feature type="transmembrane region" description="Helical" evidence="1">
    <location>
        <begin position="54"/>
        <end position="72"/>
    </location>
</feature>
<accession>A0A926Y4E5</accession>
<keyword evidence="1" id="KW-0812">Transmembrane</keyword>
<name>A0A926Y4E5_9BACT</name>
<dbReference type="EMBL" id="JACWZY010000019">
    <property type="protein sequence ID" value="MBD2703041.1"/>
    <property type="molecule type" value="Genomic_DNA"/>
</dbReference>
<keyword evidence="3" id="KW-1185">Reference proteome</keyword>
<feature type="transmembrane region" description="Helical" evidence="1">
    <location>
        <begin position="78"/>
        <end position="94"/>
    </location>
</feature>
<sequence>MIFLQIPATPETILHFGGLDTFSTDFLVRIALDVLAVGLLIRLVYYRIYRRSDLFLTFFGFNFVIFLITYLLNQVQMSIGAAFGLFAVFSMLRYRTQGISAKDMTYLFMVISIGLISAISQGGWFALVCINGLILISVQLLEGNYFFKRELSKAINYDRIDHIRPEKLPILLAELQLRTGLPVHRVDMQSIDFVKGSVQLVMYYYANQTIHAPSSSPKSKIQQTITAE</sequence>
<protein>
    <submittedName>
        <fullName evidence="2">DUF4956 domain-containing protein</fullName>
    </submittedName>
</protein>
<feature type="transmembrane region" description="Helical" evidence="1">
    <location>
        <begin position="106"/>
        <end position="127"/>
    </location>
</feature>
<organism evidence="2 3">
    <name type="scientific">Spirosoma profusum</name>
    <dbReference type="NCBI Taxonomy" id="2771354"/>
    <lineage>
        <taxon>Bacteria</taxon>
        <taxon>Pseudomonadati</taxon>
        <taxon>Bacteroidota</taxon>
        <taxon>Cytophagia</taxon>
        <taxon>Cytophagales</taxon>
        <taxon>Cytophagaceae</taxon>
        <taxon>Spirosoma</taxon>
    </lineage>
</organism>